<dbReference type="EMBL" id="FOSG01000006">
    <property type="protein sequence ID" value="SFK47951.1"/>
    <property type="molecule type" value="Genomic_DNA"/>
</dbReference>
<dbReference type="RefSeq" id="WP_093849392.1">
    <property type="nucleotide sequence ID" value="NZ_FOSG01000006.1"/>
</dbReference>
<evidence type="ECO:0000313" key="2">
    <source>
        <dbReference type="Proteomes" id="UP000198928"/>
    </source>
</evidence>
<proteinExistence type="predicted"/>
<reference evidence="2" key="1">
    <citation type="submission" date="2016-10" db="EMBL/GenBank/DDBJ databases">
        <authorList>
            <person name="Varghese N."/>
            <person name="Submissions S."/>
        </authorList>
    </citation>
    <scope>NUCLEOTIDE SEQUENCE [LARGE SCALE GENOMIC DNA]</scope>
    <source>
        <strain evidence="2">PL19</strain>
    </source>
</reference>
<name>A0A1I3ZW65_9ACTN</name>
<sequence>MARPDRSTVSPRWITPLLLVVLLLAGVLLAGQLRILPELRNPFATETEDRTGPAVLKSLRDMSRYEGASGTFQVVVDLDKDAKFLPDAVRGSRTLFVGTGSVGAYVDLGGLGEEAVTVTDDRRSATVRLPHARLEKPALDVERSYAVTKERGLLDRLGDLFSDNPGDEREVHRLAAEHIAEAAKESGLAKRAEANTEDMLENLLRSLGFERVSVTFGGEDGGRG</sequence>
<dbReference type="InterPro" id="IPR025324">
    <property type="entry name" value="DUF4230"/>
</dbReference>
<evidence type="ECO:0000313" key="1">
    <source>
        <dbReference type="EMBL" id="SFK47951.1"/>
    </source>
</evidence>
<dbReference type="Proteomes" id="UP000198928">
    <property type="component" value="Unassembled WGS sequence"/>
</dbReference>
<gene>
    <name evidence="1" type="ORF">SAMN05192584_106185</name>
</gene>
<accession>A0A1I3ZW65</accession>
<evidence type="ECO:0008006" key="3">
    <source>
        <dbReference type="Google" id="ProtNLM"/>
    </source>
</evidence>
<dbReference type="OrthoDB" id="3366858at2"/>
<organism evidence="1 2">
    <name type="scientific">Streptomyces pini</name>
    <dbReference type="NCBI Taxonomy" id="1520580"/>
    <lineage>
        <taxon>Bacteria</taxon>
        <taxon>Bacillati</taxon>
        <taxon>Actinomycetota</taxon>
        <taxon>Actinomycetes</taxon>
        <taxon>Kitasatosporales</taxon>
        <taxon>Streptomycetaceae</taxon>
        <taxon>Streptomyces</taxon>
    </lineage>
</organism>
<dbReference type="AlphaFoldDB" id="A0A1I3ZW65"/>
<dbReference type="Pfam" id="PF14014">
    <property type="entry name" value="DUF4230"/>
    <property type="match status" value="1"/>
</dbReference>
<protein>
    <recommendedName>
        <fullName evidence="3">DUF4230 domain-containing protein</fullName>
    </recommendedName>
</protein>
<keyword evidence="2" id="KW-1185">Reference proteome</keyword>